<reference evidence="1" key="2">
    <citation type="journal article" date="2015" name="Data Brief">
        <title>Shoot transcriptome of the giant reed, Arundo donax.</title>
        <authorList>
            <person name="Barrero R.A."/>
            <person name="Guerrero F.D."/>
            <person name="Moolhuijzen P."/>
            <person name="Goolsby J.A."/>
            <person name="Tidwell J."/>
            <person name="Bellgard S.E."/>
            <person name="Bellgard M.I."/>
        </authorList>
    </citation>
    <scope>NUCLEOTIDE SEQUENCE</scope>
    <source>
        <tissue evidence="1">Shoot tissue taken approximately 20 cm above the soil surface</tissue>
    </source>
</reference>
<evidence type="ECO:0000313" key="1">
    <source>
        <dbReference type="EMBL" id="JAD44023.1"/>
    </source>
</evidence>
<organism evidence="1">
    <name type="scientific">Arundo donax</name>
    <name type="common">Giant reed</name>
    <name type="synonym">Donax arundinaceus</name>
    <dbReference type="NCBI Taxonomy" id="35708"/>
    <lineage>
        <taxon>Eukaryota</taxon>
        <taxon>Viridiplantae</taxon>
        <taxon>Streptophyta</taxon>
        <taxon>Embryophyta</taxon>
        <taxon>Tracheophyta</taxon>
        <taxon>Spermatophyta</taxon>
        <taxon>Magnoliopsida</taxon>
        <taxon>Liliopsida</taxon>
        <taxon>Poales</taxon>
        <taxon>Poaceae</taxon>
        <taxon>PACMAD clade</taxon>
        <taxon>Arundinoideae</taxon>
        <taxon>Arundineae</taxon>
        <taxon>Arundo</taxon>
    </lineage>
</organism>
<proteinExistence type="predicted"/>
<name>A0A0A9A231_ARUDO</name>
<reference evidence="1" key="1">
    <citation type="submission" date="2014-09" db="EMBL/GenBank/DDBJ databases">
        <authorList>
            <person name="Magalhaes I.L.F."/>
            <person name="Oliveira U."/>
            <person name="Santos F.R."/>
            <person name="Vidigal T.H.D.A."/>
            <person name="Brescovit A.D."/>
            <person name="Santos A.J."/>
        </authorList>
    </citation>
    <scope>NUCLEOTIDE SEQUENCE</scope>
    <source>
        <tissue evidence="1">Shoot tissue taken approximately 20 cm above the soil surface</tissue>
    </source>
</reference>
<dbReference type="EMBL" id="GBRH01253872">
    <property type="protein sequence ID" value="JAD44023.1"/>
    <property type="molecule type" value="Transcribed_RNA"/>
</dbReference>
<dbReference type="AlphaFoldDB" id="A0A0A9A231"/>
<protein>
    <submittedName>
        <fullName evidence="1">Uncharacterized protein</fullName>
    </submittedName>
</protein>
<accession>A0A0A9A231</accession>
<sequence length="63" mass="7294">MKGMKKQQVKQWNACMPLADDGMPLQEGSTNSSRSLDEWYRLLKYLTLHVIVERPEREALTAT</sequence>